<organism evidence="1 2">
    <name type="scientific">Undibacterium oligocarboniphilum</name>
    <dbReference type="NCBI Taxonomy" id="666702"/>
    <lineage>
        <taxon>Bacteria</taxon>
        <taxon>Pseudomonadati</taxon>
        <taxon>Pseudomonadota</taxon>
        <taxon>Betaproteobacteria</taxon>
        <taxon>Burkholderiales</taxon>
        <taxon>Oxalobacteraceae</taxon>
        <taxon>Undibacterium</taxon>
    </lineage>
</organism>
<sequence>MKLEETGGTGKMPVAMNEMASEALTQHINEFYIFPEWGFMMPFCIPHRKSVCICS</sequence>
<reference evidence="1 2" key="1">
    <citation type="submission" date="2020-06" db="EMBL/GenBank/DDBJ databases">
        <authorList>
            <person name="Qiu C."/>
            <person name="Liu Z."/>
        </authorList>
    </citation>
    <scope>NUCLEOTIDE SEQUENCE [LARGE SCALE GENOMIC DNA]</scope>
    <source>
        <strain evidence="1 2">EM 1</strain>
    </source>
</reference>
<accession>A0A850QEK8</accession>
<protein>
    <submittedName>
        <fullName evidence="1">Uncharacterized protein</fullName>
    </submittedName>
</protein>
<dbReference type="RefSeq" id="WP_176802616.1">
    <property type="nucleotide sequence ID" value="NZ_JABXYJ010000003.1"/>
</dbReference>
<dbReference type="EMBL" id="JABXYJ010000003">
    <property type="protein sequence ID" value="NVO77337.1"/>
    <property type="molecule type" value="Genomic_DNA"/>
</dbReference>
<dbReference type="AlphaFoldDB" id="A0A850QEK8"/>
<name>A0A850QEK8_9BURK</name>
<comment type="caution">
    <text evidence="1">The sequence shown here is derived from an EMBL/GenBank/DDBJ whole genome shotgun (WGS) entry which is preliminary data.</text>
</comment>
<evidence type="ECO:0000313" key="2">
    <source>
        <dbReference type="Proteomes" id="UP000588051"/>
    </source>
</evidence>
<gene>
    <name evidence="1" type="ORF">HV832_05775</name>
</gene>
<proteinExistence type="predicted"/>
<evidence type="ECO:0000313" key="1">
    <source>
        <dbReference type="EMBL" id="NVO77337.1"/>
    </source>
</evidence>
<keyword evidence="2" id="KW-1185">Reference proteome</keyword>
<dbReference type="Proteomes" id="UP000588051">
    <property type="component" value="Unassembled WGS sequence"/>
</dbReference>